<dbReference type="PANTHER" id="PTHR16631">
    <property type="entry name" value="GLUCAN 1,3-BETA-GLUCOSIDASE"/>
    <property type="match status" value="1"/>
</dbReference>
<feature type="region of interest" description="Disordered" evidence="23">
    <location>
        <begin position="489"/>
        <end position="525"/>
    </location>
</feature>
<accession>A0A4P7N7R0</accession>
<comment type="similarity">
    <text evidence="4 22">Belongs to the glycosyl hydrolase 17 family.</text>
</comment>
<evidence type="ECO:0000256" key="20">
    <source>
        <dbReference type="ARBA" id="ARBA00032134"/>
    </source>
</evidence>
<evidence type="ECO:0000256" key="13">
    <source>
        <dbReference type="ARBA" id="ARBA00023136"/>
    </source>
</evidence>
<evidence type="ECO:0000256" key="8">
    <source>
        <dbReference type="ARBA" id="ARBA00022512"/>
    </source>
</evidence>
<dbReference type="InterPro" id="IPR000490">
    <property type="entry name" value="Glyco_hydro_17"/>
</dbReference>
<evidence type="ECO:0000256" key="22">
    <source>
        <dbReference type="RuleBase" id="RU004335"/>
    </source>
</evidence>
<evidence type="ECO:0000256" key="18">
    <source>
        <dbReference type="ARBA" id="ARBA00023326"/>
    </source>
</evidence>
<dbReference type="SUPFAM" id="SSF51445">
    <property type="entry name" value="(Trans)glycosidases"/>
    <property type="match status" value="1"/>
</dbReference>
<evidence type="ECO:0000313" key="26">
    <source>
        <dbReference type="Proteomes" id="UP000294847"/>
    </source>
</evidence>
<sequence length="554" mass="57094">MATSIDPLADDCPCFHPWLSRLYHSSAFSDKATSDASIAGSRAARQVAGPRPAVPAALVPGAHPLHATFQAIATLTNPVAHICPGLPASSMRFLSILVVLATAQLATCQQYHTGFNYGSTFTTGAAKTQADFAKEFRSAASLSGAPQGFTSARLYTNIQAGTPNDPISAIPAAIETKTSLLLGLWASAGAPAFANELESLRKSISTYGDRLKGVVVGISVGSEDLYRNSPTGKANKENAGADPGTIVDYIAQTRAVIKGTVLDGAPIGHVDTWTEWVNVGRNQAVINAVDWLGFDGYPYFETTAAQGNSIDQNKALFDSSLQSTRNVAAGKAVWITETGFPVSGKTSGSALPSVENARKYWQQVGCAIVGSMNVYWYTLQDAAPNTPNPSFGILDSSGKQLYDLSCNKAADTARSSVSSPGTESPGASDAVEPPLNPDSRISLGATGQQTNVFSIQTQTSVAGIGEASPSSAASDGDSSIGFTIQTETSITNTATPEPTSAITSGSTASPVSSSRDPTATQTQSETGVPGLGAAVNAGSFAAAFAAILGAVFYL</sequence>
<evidence type="ECO:0000256" key="15">
    <source>
        <dbReference type="ARBA" id="ARBA00023277"/>
    </source>
</evidence>
<dbReference type="InterPro" id="IPR050732">
    <property type="entry name" value="Beta-glucan_modifiers"/>
</dbReference>
<gene>
    <name evidence="25" type="ORF">PoMZ_03695</name>
</gene>
<evidence type="ECO:0000256" key="4">
    <source>
        <dbReference type="ARBA" id="ARBA00008773"/>
    </source>
</evidence>
<dbReference type="InterPro" id="IPR017853">
    <property type="entry name" value="GH"/>
</dbReference>
<dbReference type="GO" id="GO:0071555">
    <property type="term" value="P:cell wall organization"/>
    <property type="evidence" value="ECO:0007669"/>
    <property type="project" value="UniProtKB-KW"/>
</dbReference>
<protein>
    <recommendedName>
        <fullName evidence="6">Probable glucan endo-1,3-beta-glucosidase eglC</fullName>
        <ecNumber evidence="5">3.2.1.39</ecNumber>
    </recommendedName>
    <alternativeName>
        <fullName evidence="20">Endo-1,3-beta-glucanase eglC</fullName>
    </alternativeName>
    <alternativeName>
        <fullName evidence="21">Laminarinase eglC</fullName>
    </alternativeName>
</protein>
<evidence type="ECO:0000256" key="3">
    <source>
        <dbReference type="ARBA" id="ARBA00004609"/>
    </source>
</evidence>
<evidence type="ECO:0000256" key="5">
    <source>
        <dbReference type="ARBA" id="ARBA00012780"/>
    </source>
</evidence>
<evidence type="ECO:0000256" key="10">
    <source>
        <dbReference type="ARBA" id="ARBA00022622"/>
    </source>
</evidence>
<proteinExistence type="inferred from homology"/>
<evidence type="ECO:0000256" key="24">
    <source>
        <dbReference type="SAM" id="Phobius"/>
    </source>
</evidence>
<keyword evidence="16" id="KW-0449">Lipoprotein</keyword>
<keyword evidence="10" id="KW-0336">GPI-anchor</keyword>
<dbReference type="EC" id="3.2.1.39" evidence="5"/>
<evidence type="ECO:0000256" key="2">
    <source>
        <dbReference type="ARBA" id="ARBA00004191"/>
    </source>
</evidence>
<evidence type="ECO:0000256" key="6">
    <source>
        <dbReference type="ARBA" id="ARBA00019762"/>
    </source>
</evidence>
<dbReference type="AlphaFoldDB" id="A0A4P7N7R0"/>
<feature type="transmembrane region" description="Helical" evidence="24">
    <location>
        <begin position="531"/>
        <end position="553"/>
    </location>
</feature>
<evidence type="ECO:0000256" key="7">
    <source>
        <dbReference type="ARBA" id="ARBA00022475"/>
    </source>
</evidence>
<keyword evidence="17" id="KW-0961">Cell wall biogenesis/degradation</keyword>
<feature type="region of interest" description="Disordered" evidence="23">
    <location>
        <begin position="413"/>
        <end position="443"/>
    </location>
</feature>
<keyword evidence="11" id="KW-0732">Signal</keyword>
<organism evidence="25 26">
    <name type="scientific">Pyricularia oryzae</name>
    <name type="common">Rice blast fungus</name>
    <name type="synonym">Magnaporthe oryzae</name>
    <dbReference type="NCBI Taxonomy" id="318829"/>
    <lineage>
        <taxon>Eukaryota</taxon>
        <taxon>Fungi</taxon>
        <taxon>Dikarya</taxon>
        <taxon>Ascomycota</taxon>
        <taxon>Pezizomycotina</taxon>
        <taxon>Sordariomycetes</taxon>
        <taxon>Sordariomycetidae</taxon>
        <taxon>Magnaporthales</taxon>
        <taxon>Pyriculariaceae</taxon>
        <taxon>Pyricularia</taxon>
    </lineage>
</organism>
<keyword evidence="14" id="KW-0325">Glycoprotein</keyword>
<feature type="compositionally biased region" description="Polar residues" evidence="23">
    <location>
        <begin position="515"/>
        <end position="525"/>
    </location>
</feature>
<dbReference type="GO" id="GO:0000272">
    <property type="term" value="P:polysaccharide catabolic process"/>
    <property type="evidence" value="ECO:0007669"/>
    <property type="project" value="UniProtKB-KW"/>
</dbReference>
<dbReference type="GO" id="GO:0005886">
    <property type="term" value="C:plasma membrane"/>
    <property type="evidence" value="ECO:0007669"/>
    <property type="project" value="UniProtKB-SubCell"/>
</dbReference>
<feature type="compositionally biased region" description="Low complexity" evidence="23">
    <location>
        <begin position="504"/>
        <end position="514"/>
    </location>
</feature>
<dbReference type="Proteomes" id="UP000294847">
    <property type="component" value="Chromosome 3"/>
</dbReference>
<comment type="function">
    <text evidence="19">Glucanases play a role in cell expansion during growth, in cell-cell fusion during mating, and in spore release during sporulation. This enzyme may be involved in beta-glucan degradation and also function biosynthetically as a transglycosylase.</text>
</comment>
<evidence type="ECO:0000256" key="11">
    <source>
        <dbReference type="ARBA" id="ARBA00022729"/>
    </source>
</evidence>
<dbReference type="GO" id="GO:0009986">
    <property type="term" value="C:cell surface"/>
    <property type="evidence" value="ECO:0007669"/>
    <property type="project" value="TreeGrafter"/>
</dbReference>
<dbReference type="FunFam" id="3.20.20.80:FF:000233">
    <property type="entry name" value="Probable glucan endo-1,3-beta-glucosidase eglC"/>
    <property type="match status" value="1"/>
</dbReference>
<keyword evidence="18" id="KW-0624">Polysaccharide degradation</keyword>
<evidence type="ECO:0000256" key="16">
    <source>
        <dbReference type="ARBA" id="ARBA00023288"/>
    </source>
</evidence>
<dbReference type="GO" id="GO:0005576">
    <property type="term" value="C:extracellular region"/>
    <property type="evidence" value="ECO:0007669"/>
    <property type="project" value="TreeGrafter"/>
</dbReference>
<evidence type="ECO:0000313" key="25">
    <source>
        <dbReference type="EMBL" id="QBZ58737.1"/>
    </source>
</evidence>
<dbReference type="GO" id="GO:0098552">
    <property type="term" value="C:side of membrane"/>
    <property type="evidence" value="ECO:0007669"/>
    <property type="project" value="UniProtKB-KW"/>
</dbReference>
<evidence type="ECO:0000256" key="14">
    <source>
        <dbReference type="ARBA" id="ARBA00023180"/>
    </source>
</evidence>
<dbReference type="EMBL" id="CP034206">
    <property type="protein sequence ID" value="QBZ58737.1"/>
    <property type="molecule type" value="Genomic_DNA"/>
</dbReference>
<dbReference type="Pfam" id="PF00332">
    <property type="entry name" value="Glyco_hydro_17"/>
    <property type="match status" value="1"/>
</dbReference>
<evidence type="ECO:0000256" key="21">
    <source>
        <dbReference type="ARBA" id="ARBA00032906"/>
    </source>
</evidence>
<dbReference type="GO" id="GO:0009277">
    <property type="term" value="C:fungal-type cell wall"/>
    <property type="evidence" value="ECO:0007669"/>
    <property type="project" value="TreeGrafter"/>
</dbReference>
<keyword evidence="7" id="KW-1003">Cell membrane</keyword>
<keyword evidence="12" id="KW-0378">Hydrolase</keyword>
<evidence type="ECO:0000256" key="17">
    <source>
        <dbReference type="ARBA" id="ARBA00023316"/>
    </source>
</evidence>
<keyword evidence="24" id="KW-1133">Transmembrane helix</keyword>
<reference evidence="25 26" key="1">
    <citation type="journal article" date="2019" name="Mol. Biol. Evol.">
        <title>Blast fungal genomes show frequent chromosomal changes, gene gains and losses, and effector gene turnover.</title>
        <authorList>
            <person name="Gomez Luciano L.B."/>
            <person name="Jason Tsai I."/>
            <person name="Chuma I."/>
            <person name="Tosa Y."/>
            <person name="Chen Y.H."/>
            <person name="Li J.Y."/>
            <person name="Li M.Y."/>
            <person name="Jade Lu M.Y."/>
            <person name="Nakayashiki H."/>
            <person name="Li W.H."/>
        </authorList>
    </citation>
    <scope>NUCLEOTIDE SEQUENCE [LARGE SCALE GENOMIC DNA]</scope>
    <source>
        <strain evidence="25">MZ5-1-6</strain>
    </source>
</reference>
<evidence type="ECO:0000256" key="1">
    <source>
        <dbReference type="ARBA" id="ARBA00000382"/>
    </source>
</evidence>
<name>A0A4P7N7R0_PYROR</name>
<keyword evidence="8" id="KW-0134">Cell wall</keyword>
<dbReference type="PANTHER" id="PTHR16631:SF13">
    <property type="entry name" value="GLUCAN ENDO-1,3-BETA-GLUCOSIDASE EGLC-RELATED"/>
    <property type="match status" value="1"/>
</dbReference>
<keyword evidence="9" id="KW-0964">Secreted</keyword>
<feature type="compositionally biased region" description="Polar residues" evidence="23">
    <location>
        <begin position="413"/>
        <end position="422"/>
    </location>
</feature>
<keyword evidence="24" id="KW-0812">Transmembrane</keyword>
<evidence type="ECO:0000256" key="12">
    <source>
        <dbReference type="ARBA" id="ARBA00022801"/>
    </source>
</evidence>
<comment type="catalytic activity">
    <reaction evidence="1">
        <text>Hydrolysis of (1-&gt;3)-beta-D-glucosidic linkages in (1-&gt;3)-beta-D-glucans.</text>
        <dbReference type="EC" id="3.2.1.39"/>
    </reaction>
</comment>
<dbReference type="Gene3D" id="3.20.20.80">
    <property type="entry name" value="Glycosidases"/>
    <property type="match status" value="1"/>
</dbReference>
<keyword evidence="13 24" id="KW-0472">Membrane</keyword>
<dbReference type="GO" id="GO:0042973">
    <property type="term" value="F:glucan endo-1,3-beta-D-glucosidase activity"/>
    <property type="evidence" value="ECO:0007669"/>
    <property type="project" value="UniProtKB-EC"/>
</dbReference>
<comment type="subcellular location">
    <subcellularLocation>
        <location evidence="3">Cell membrane</location>
        <topology evidence="3">Lipid-anchor</topology>
        <topology evidence="3">GPI-anchor</topology>
    </subcellularLocation>
    <subcellularLocation>
        <location evidence="2">Secreted</location>
        <location evidence="2">Cell wall</location>
    </subcellularLocation>
</comment>
<keyword evidence="15" id="KW-0119">Carbohydrate metabolism</keyword>
<evidence type="ECO:0000256" key="23">
    <source>
        <dbReference type="SAM" id="MobiDB-lite"/>
    </source>
</evidence>
<feature type="compositionally biased region" description="Polar residues" evidence="23">
    <location>
        <begin position="489"/>
        <end position="503"/>
    </location>
</feature>
<evidence type="ECO:0000256" key="9">
    <source>
        <dbReference type="ARBA" id="ARBA00022525"/>
    </source>
</evidence>
<evidence type="ECO:0000256" key="19">
    <source>
        <dbReference type="ARBA" id="ARBA00025152"/>
    </source>
</evidence>